<keyword evidence="7 9" id="KW-0472">Membrane</keyword>
<evidence type="ECO:0000256" key="3">
    <source>
        <dbReference type="ARBA" id="ARBA00022475"/>
    </source>
</evidence>
<protein>
    <recommendedName>
        <fullName evidence="9">TRAP transporter small permease protein</fullName>
    </recommendedName>
</protein>
<keyword evidence="2 9" id="KW-0813">Transport</keyword>
<evidence type="ECO:0000256" key="6">
    <source>
        <dbReference type="ARBA" id="ARBA00022989"/>
    </source>
</evidence>
<evidence type="ECO:0000313" key="12">
    <source>
        <dbReference type="Proteomes" id="UP000193963"/>
    </source>
</evidence>
<evidence type="ECO:0000256" key="7">
    <source>
        <dbReference type="ARBA" id="ARBA00023136"/>
    </source>
</evidence>
<comment type="function">
    <text evidence="9">Part of the tripartite ATP-independent periplasmic (TRAP) transport system.</text>
</comment>
<evidence type="ECO:0000256" key="9">
    <source>
        <dbReference type="RuleBase" id="RU369079"/>
    </source>
</evidence>
<dbReference type="GO" id="GO:0005886">
    <property type="term" value="C:plasma membrane"/>
    <property type="evidence" value="ECO:0007669"/>
    <property type="project" value="UniProtKB-SubCell"/>
</dbReference>
<feature type="transmembrane region" description="Helical" evidence="9">
    <location>
        <begin position="12"/>
        <end position="40"/>
    </location>
</feature>
<comment type="subcellular location">
    <subcellularLocation>
        <location evidence="1 9">Cell inner membrane</location>
        <topology evidence="1 9">Multi-pass membrane protein</topology>
    </subcellularLocation>
</comment>
<name>A0A1X7A527_9RHOB</name>
<evidence type="ECO:0000256" key="2">
    <source>
        <dbReference type="ARBA" id="ARBA00022448"/>
    </source>
</evidence>
<dbReference type="RefSeq" id="WP_085889800.1">
    <property type="nucleotide sequence ID" value="NZ_FWFN01000009.1"/>
</dbReference>
<dbReference type="InterPro" id="IPR007387">
    <property type="entry name" value="TRAP_DctQ"/>
</dbReference>
<reference evidence="11 12" key="1">
    <citation type="submission" date="2017-03" db="EMBL/GenBank/DDBJ databases">
        <authorList>
            <person name="Afonso C.L."/>
            <person name="Miller P.J."/>
            <person name="Scott M.A."/>
            <person name="Spackman E."/>
            <person name="Goraichik I."/>
            <person name="Dimitrov K.M."/>
            <person name="Suarez D.L."/>
            <person name="Swayne D.E."/>
        </authorList>
    </citation>
    <scope>NUCLEOTIDE SEQUENCE [LARGE SCALE GENOMIC DNA]</scope>
    <source>
        <strain evidence="11 12">CECT 7751</strain>
    </source>
</reference>
<comment type="subunit">
    <text evidence="9">The complex comprises the extracytoplasmic solute receptor protein and the two transmembrane proteins.</text>
</comment>
<dbReference type="InterPro" id="IPR055348">
    <property type="entry name" value="DctQ"/>
</dbReference>
<dbReference type="PANTHER" id="PTHR35011">
    <property type="entry name" value="2,3-DIKETO-L-GULONATE TRAP TRANSPORTER SMALL PERMEASE PROTEIN YIAM"/>
    <property type="match status" value="1"/>
</dbReference>
<dbReference type="Proteomes" id="UP000193963">
    <property type="component" value="Unassembled WGS sequence"/>
</dbReference>
<evidence type="ECO:0000256" key="1">
    <source>
        <dbReference type="ARBA" id="ARBA00004429"/>
    </source>
</evidence>
<keyword evidence="12" id="KW-1185">Reference proteome</keyword>
<dbReference type="AlphaFoldDB" id="A0A1X7A527"/>
<keyword evidence="5 9" id="KW-0812">Transmembrane</keyword>
<dbReference type="Pfam" id="PF04290">
    <property type="entry name" value="DctQ"/>
    <property type="match status" value="1"/>
</dbReference>
<dbReference type="GO" id="GO:0022857">
    <property type="term" value="F:transmembrane transporter activity"/>
    <property type="evidence" value="ECO:0007669"/>
    <property type="project" value="UniProtKB-UniRule"/>
</dbReference>
<feature type="transmembrane region" description="Helical" evidence="9">
    <location>
        <begin position="89"/>
        <end position="110"/>
    </location>
</feature>
<feature type="transmembrane region" description="Helical" evidence="9">
    <location>
        <begin position="130"/>
        <end position="150"/>
    </location>
</feature>
<comment type="similarity">
    <text evidence="8 9">Belongs to the TRAP transporter small permease family.</text>
</comment>
<dbReference type="OrthoDB" id="7874465at2"/>
<keyword evidence="3" id="KW-1003">Cell membrane</keyword>
<dbReference type="EMBL" id="FWFN01000009">
    <property type="protein sequence ID" value="SLN70919.1"/>
    <property type="molecule type" value="Genomic_DNA"/>
</dbReference>
<evidence type="ECO:0000256" key="8">
    <source>
        <dbReference type="ARBA" id="ARBA00038436"/>
    </source>
</evidence>
<organism evidence="11 12">
    <name type="scientific">Pseudooceanicola marinus</name>
    <dbReference type="NCBI Taxonomy" id="396013"/>
    <lineage>
        <taxon>Bacteria</taxon>
        <taxon>Pseudomonadati</taxon>
        <taxon>Pseudomonadota</taxon>
        <taxon>Alphaproteobacteria</taxon>
        <taxon>Rhodobacterales</taxon>
        <taxon>Paracoccaceae</taxon>
        <taxon>Pseudooceanicola</taxon>
    </lineage>
</organism>
<evidence type="ECO:0000259" key="10">
    <source>
        <dbReference type="Pfam" id="PF04290"/>
    </source>
</evidence>
<gene>
    <name evidence="11" type="ORF">PSM7751_03778</name>
</gene>
<dbReference type="PANTHER" id="PTHR35011:SF10">
    <property type="entry name" value="TRAP TRANSPORTER SMALL PERMEASE PROTEIN"/>
    <property type="match status" value="1"/>
</dbReference>
<sequence>MLKILETGLGALVRASALMGVLTLLALMGLIVVTVVFRAIGIAFPGTYVLSELLLIPTITLSLAYAAWDGAHTKVDLLTQTLPTRLADWLEGLMLLLGCGFWGFVLWAGIHDAQRHGAQGEKTPLMDIPVAPFRWLIVGATGLLIAVLVLRALQRFAPRTDGTGPSTPQEHAE</sequence>
<feature type="domain" description="Tripartite ATP-independent periplasmic transporters DctQ component" evidence="10">
    <location>
        <begin position="27"/>
        <end position="156"/>
    </location>
</feature>
<dbReference type="GO" id="GO:0015740">
    <property type="term" value="P:C4-dicarboxylate transport"/>
    <property type="evidence" value="ECO:0007669"/>
    <property type="project" value="TreeGrafter"/>
</dbReference>
<proteinExistence type="inferred from homology"/>
<feature type="transmembrane region" description="Helical" evidence="9">
    <location>
        <begin position="46"/>
        <end position="68"/>
    </location>
</feature>
<evidence type="ECO:0000256" key="4">
    <source>
        <dbReference type="ARBA" id="ARBA00022519"/>
    </source>
</evidence>
<evidence type="ECO:0000313" key="11">
    <source>
        <dbReference type="EMBL" id="SLN70919.1"/>
    </source>
</evidence>
<keyword evidence="6 9" id="KW-1133">Transmembrane helix</keyword>
<evidence type="ECO:0000256" key="5">
    <source>
        <dbReference type="ARBA" id="ARBA00022692"/>
    </source>
</evidence>
<accession>A0A1X7A527</accession>
<keyword evidence="4 9" id="KW-0997">Cell inner membrane</keyword>